<protein>
    <submittedName>
        <fullName evidence="1">Uncharacterized protein</fullName>
    </submittedName>
</protein>
<gene>
    <name evidence="1" type="ORF">LR48_Vigan01g271900</name>
</gene>
<dbReference type="AlphaFoldDB" id="A0A0L9TRF2"/>
<evidence type="ECO:0000313" key="1">
    <source>
        <dbReference type="EMBL" id="KOM33163.1"/>
    </source>
</evidence>
<accession>A0A0L9TRF2</accession>
<dbReference type="Proteomes" id="UP000053144">
    <property type="component" value="Chromosome 1"/>
</dbReference>
<proteinExistence type="predicted"/>
<sequence>MRKQQTPWQPLTPPKHLCKIVSLVVQIQHAFEVERTPKSSSSINLRRATRRRCHWSTLSLSPLPPSSRLKPCELKTRTATATPGETSSRCRQSAPISKPELRIRIVKQSTRKPTIIVKAEG</sequence>
<name>A0A0L9TRF2_PHAAN</name>
<reference evidence="2" key="1">
    <citation type="journal article" date="2015" name="Proc. Natl. Acad. Sci. U.S.A.">
        <title>Genome sequencing of adzuki bean (Vigna angularis) provides insight into high starch and low fat accumulation and domestication.</title>
        <authorList>
            <person name="Yang K."/>
            <person name="Tian Z."/>
            <person name="Chen C."/>
            <person name="Luo L."/>
            <person name="Zhao B."/>
            <person name="Wang Z."/>
            <person name="Yu L."/>
            <person name="Li Y."/>
            <person name="Sun Y."/>
            <person name="Li W."/>
            <person name="Chen Y."/>
            <person name="Li Y."/>
            <person name="Zhang Y."/>
            <person name="Ai D."/>
            <person name="Zhao J."/>
            <person name="Shang C."/>
            <person name="Ma Y."/>
            <person name="Wu B."/>
            <person name="Wang M."/>
            <person name="Gao L."/>
            <person name="Sun D."/>
            <person name="Zhang P."/>
            <person name="Guo F."/>
            <person name="Wang W."/>
            <person name="Li Y."/>
            <person name="Wang J."/>
            <person name="Varshney R.K."/>
            <person name="Wang J."/>
            <person name="Ling H.Q."/>
            <person name="Wan P."/>
        </authorList>
    </citation>
    <scope>NUCLEOTIDE SEQUENCE</scope>
    <source>
        <strain evidence="2">cv. Jingnong 6</strain>
    </source>
</reference>
<evidence type="ECO:0000313" key="2">
    <source>
        <dbReference type="Proteomes" id="UP000053144"/>
    </source>
</evidence>
<organism evidence="1 2">
    <name type="scientific">Phaseolus angularis</name>
    <name type="common">Azuki bean</name>
    <name type="synonym">Vigna angularis</name>
    <dbReference type="NCBI Taxonomy" id="3914"/>
    <lineage>
        <taxon>Eukaryota</taxon>
        <taxon>Viridiplantae</taxon>
        <taxon>Streptophyta</taxon>
        <taxon>Embryophyta</taxon>
        <taxon>Tracheophyta</taxon>
        <taxon>Spermatophyta</taxon>
        <taxon>Magnoliopsida</taxon>
        <taxon>eudicotyledons</taxon>
        <taxon>Gunneridae</taxon>
        <taxon>Pentapetalae</taxon>
        <taxon>rosids</taxon>
        <taxon>fabids</taxon>
        <taxon>Fabales</taxon>
        <taxon>Fabaceae</taxon>
        <taxon>Papilionoideae</taxon>
        <taxon>50 kb inversion clade</taxon>
        <taxon>NPAAA clade</taxon>
        <taxon>indigoferoid/millettioid clade</taxon>
        <taxon>Phaseoleae</taxon>
        <taxon>Vigna</taxon>
    </lineage>
</organism>
<dbReference type="EMBL" id="CM003371">
    <property type="protein sequence ID" value="KOM33163.1"/>
    <property type="molecule type" value="Genomic_DNA"/>
</dbReference>
<dbReference type="Gramene" id="KOM33163">
    <property type="protein sequence ID" value="KOM33163"/>
    <property type="gene ID" value="LR48_Vigan01g271900"/>
</dbReference>